<reference evidence="3 4" key="1">
    <citation type="submission" date="2019-10" db="EMBL/GenBank/DDBJ databases">
        <title>Two novel species isolated from a subtropical stream in China.</title>
        <authorList>
            <person name="Lu H."/>
        </authorList>
    </citation>
    <scope>NUCLEOTIDE SEQUENCE [LARGE SCALE GENOMIC DNA]</scope>
    <source>
        <strain evidence="3 4">FT29W</strain>
    </source>
</reference>
<comment type="caution">
    <text evidence="3">The sequence shown here is derived from an EMBL/GenBank/DDBJ whole genome shotgun (WGS) entry which is preliminary data.</text>
</comment>
<dbReference type="EMBL" id="WHUG01000020">
    <property type="protein sequence ID" value="MQA42355.1"/>
    <property type="molecule type" value="Genomic_DNA"/>
</dbReference>
<evidence type="ECO:0000259" key="2">
    <source>
        <dbReference type="Pfam" id="PF14341"/>
    </source>
</evidence>
<feature type="domain" description="PilX/PilW C-terminal" evidence="1">
    <location>
        <begin position="74"/>
        <end position="165"/>
    </location>
</feature>
<dbReference type="AlphaFoldDB" id="A0A6A7NB78"/>
<evidence type="ECO:0000313" key="4">
    <source>
        <dbReference type="Proteomes" id="UP000440498"/>
    </source>
</evidence>
<dbReference type="Pfam" id="PF13681">
    <property type="entry name" value="PilX"/>
    <property type="match status" value="1"/>
</dbReference>
<proteinExistence type="predicted"/>
<sequence>MAVQRQRGVVVLMCLMMMLLAMLLGVSAAQMSLQGEKAARGERDRDVAFQAAEDALADAEHDIQDGAGEVGACDASPVWQRVDLSGVEDGGACTLGYGAHTGAAMLTAEGVLPFKKPRYVVERMECHQPGEDASAGGAVAHCYRVTVIGFGARPATELVLQTVYSKLE</sequence>
<dbReference type="Pfam" id="PF14341">
    <property type="entry name" value="PilX_N"/>
    <property type="match status" value="1"/>
</dbReference>
<organism evidence="3 4">
    <name type="scientific">Rugamonas aquatica</name>
    <dbReference type="NCBI Taxonomy" id="2743357"/>
    <lineage>
        <taxon>Bacteria</taxon>
        <taxon>Pseudomonadati</taxon>
        <taxon>Pseudomonadota</taxon>
        <taxon>Betaproteobacteria</taxon>
        <taxon>Burkholderiales</taxon>
        <taxon>Oxalobacteraceae</taxon>
        <taxon>Telluria group</taxon>
        <taxon>Rugamonas</taxon>
    </lineage>
</organism>
<dbReference type="InterPro" id="IPR025746">
    <property type="entry name" value="PilX_N_dom"/>
</dbReference>
<keyword evidence="4" id="KW-1185">Reference proteome</keyword>
<gene>
    <name evidence="3" type="ORF">GEV02_29880</name>
</gene>
<protein>
    <submittedName>
        <fullName evidence="3">Pilus assembly protein PilX</fullName>
    </submittedName>
</protein>
<name>A0A6A7NB78_9BURK</name>
<dbReference type="Proteomes" id="UP000440498">
    <property type="component" value="Unassembled WGS sequence"/>
</dbReference>
<feature type="domain" description="Type 4 fimbrial biogenesis protein PilX N-terminal" evidence="2">
    <location>
        <begin position="8"/>
        <end position="53"/>
    </location>
</feature>
<dbReference type="InterPro" id="IPR025205">
    <property type="entry name" value="PilX/PilW_C"/>
</dbReference>
<evidence type="ECO:0000313" key="3">
    <source>
        <dbReference type="EMBL" id="MQA42355.1"/>
    </source>
</evidence>
<dbReference type="RefSeq" id="WP_152841460.1">
    <property type="nucleotide sequence ID" value="NZ_WHUG01000020.1"/>
</dbReference>
<evidence type="ECO:0000259" key="1">
    <source>
        <dbReference type="Pfam" id="PF13681"/>
    </source>
</evidence>
<accession>A0A6A7NB78</accession>